<dbReference type="EMBL" id="CP061799">
    <property type="protein sequence ID" value="QTA80274.1"/>
    <property type="molecule type" value="Genomic_DNA"/>
</dbReference>
<dbReference type="Proteomes" id="UP000663720">
    <property type="component" value="Chromosome"/>
</dbReference>
<dbReference type="RefSeq" id="WP_207691940.1">
    <property type="nucleotide sequence ID" value="NZ_CP061799.1"/>
</dbReference>
<evidence type="ECO:0000313" key="2">
    <source>
        <dbReference type="Proteomes" id="UP000663720"/>
    </source>
</evidence>
<sequence length="285" mass="32125">MKKRSFILTKIIFTIFFLIIFISDGICFIKGDFNDDGKIDILEAINALQITAGIKKSSYKFSTSRVQNGVNADGTNLFYVWIEIHNADDTPSDDVISDFKIYDPNNNLLNIKEGSLEYSSATNYWGEYIDGISVTGYSAIMESEILNEGIYTFHAIDNTGANLESSTWNFNGKYSDLPVVDADTITSKINQDGSLNISWALPQGVENLSESEWKTGIRIDVYSSNEKTIHEYYGQAPLTSGTTQIQKEMFDKLKSLGDELRCMIRIQDNNSSNRSYSLFKTIWSK</sequence>
<reference evidence="1" key="1">
    <citation type="journal article" date="2021" name="Microb. Physiol.">
        <title>Proteogenomic Insights into the Physiology of Marine, Sulfate-Reducing, Filamentous Desulfonema limicola and Desulfonema magnum.</title>
        <authorList>
            <person name="Schnaars V."/>
            <person name="Wohlbrand L."/>
            <person name="Scheve S."/>
            <person name="Hinrichs C."/>
            <person name="Reinhardt R."/>
            <person name="Rabus R."/>
        </authorList>
    </citation>
    <scope>NUCLEOTIDE SEQUENCE</scope>
    <source>
        <strain evidence="1">5ac10</strain>
    </source>
</reference>
<organism evidence="1 2">
    <name type="scientific">Desulfonema limicola</name>
    <dbReference type="NCBI Taxonomy" id="45656"/>
    <lineage>
        <taxon>Bacteria</taxon>
        <taxon>Pseudomonadati</taxon>
        <taxon>Thermodesulfobacteriota</taxon>
        <taxon>Desulfobacteria</taxon>
        <taxon>Desulfobacterales</taxon>
        <taxon>Desulfococcaceae</taxon>
        <taxon>Desulfonema</taxon>
    </lineage>
</organism>
<evidence type="ECO:0000313" key="1">
    <source>
        <dbReference type="EMBL" id="QTA80274.1"/>
    </source>
</evidence>
<evidence type="ECO:0008006" key="3">
    <source>
        <dbReference type="Google" id="ProtNLM"/>
    </source>
</evidence>
<dbReference type="KEGG" id="dli:dnl_25710"/>
<gene>
    <name evidence="1" type="ORF">dnl_25710</name>
</gene>
<keyword evidence="2" id="KW-1185">Reference proteome</keyword>
<protein>
    <recommendedName>
        <fullName evidence="3">EF-hand domain-containing protein</fullName>
    </recommendedName>
</protein>
<dbReference type="AlphaFoldDB" id="A0A975B7N2"/>
<accession>A0A975B7N2</accession>
<proteinExistence type="predicted"/>
<name>A0A975B7N2_9BACT</name>